<gene>
    <name evidence="3" type="ORF">SMN809_LOCUS2224</name>
</gene>
<dbReference type="PANTHER" id="PTHR21497:SF39">
    <property type="entry name" value="E3 UBIQUITIN-PROTEIN LIGASE UBR3"/>
    <property type="match status" value="1"/>
</dbReference>
<keyword evidence="1" id="KW-0833">Ubl conjugation pathway</keyword>
<keyword evidence="1" id="KW-0862">Zinc</keyword>
<dbReference type="GO" id="GO:0000151">
    <property type="term" value="C:ubiquitin ligase complex"/>
    <property type="evidence" value="ECO:0007669"/>
    <property type="project" value="TreeGrafter"/>
</dbReference>
<name>A0A8S2JZ37_9BILA</name>
<accession>A0A8S2JZ37</accession>
<evidence type="ECO:0000313" key="3">
    <source>
        <dbReference type="EMBL" id="CAF3819879.1"/>
    </source>
</evidence>
<comment type="catalytic activity">
    <reaction evidence="1">
        <text>S-ubiquitinyl-[E2 ubiquitin-conjugating enzyme]-L-cysteine + [acceptor protein]-L-lysine = [E2 ubiquitin-conjugating enzyme]-L-cysteine + N(6)-ubiquitinyl-[acceptor protein]-L-lysine.</text>
        <dbReference type="EC" id="2.3.2.27"/>
    </reaction>
</comment>
<comment type="similarity">
    <text evidence="1">Belongs to the E3 ubiquitin-protein ligase UBR1-like family.</text>
</comment>
<dbReference type="EMBL" id="CAJOBI010000397">
    <property type="protein sequence ID" value="CAF3819879.1"/>
    <property type="molecule type" value="Genomic_DNA"/>
</dbReference>
<sequence>MSSSITEWFIDFIQKIYMMVNKNERIINTRENQLDNNILELVIVSLLRFNLENDLLVRDTKSMIPTILNRKSCFRELFYICSLQYIYLLNDSVSALWHRITSLSDMKLENIDLDKTTSVPLFLSDPVALLLRIMLSLSNPITKESYQIIVQAIFNLVYIQALFTIVSEMNRTEQESWSQIEKNKSKNNMIKYLSTVSSKLLQANYNSNTDNSKVWSLESINASIRERCGNFIKIAALIQHHLYQPITWWTPGCVFQFDLLWKNLIQELQVYNDGEPHWFRNDSLSSITNWLNEVFQIDKQHLKLLRHIARGIPLFHSPRFIHLPTCYADLLQSNLGRQCFYCRKSIIQPILCLICGIVHSKEDTEKKCCHQHILSIKEHLISCNDGLNLSINIHSTETLIQRKQRYNYWSSLYLDKYGEEDIHLRRGRILYLNEDRLKLLYSAWISSNLDQLSNTSSIDEFDF</sequence>
<keyword evidence="1" id="KW-0863">Zinc-finger</keyword>
<evidence type="ECO:0000259" key="2">
    <source>
        <dbReference type="Pfam" id="PF18995"/>
    </source>
</evidence>
<dbReference type="PANTHER" id="PTHR21497">
    <property type="entry name" value="UBIQUITIN LIGASE E3 ALPHA-RELATED"/>
    <property type="match status" value="1"/>
</dbReference>
<dbReference type="InterPro" id="IPR044046">
    <property type="entry name" value="E3_ligase_UBR-like_C"/>
</dbReference>
<dbReference type="GO" id="GO:0061630">
    <property type="term" value="F:ubiquitin protein ligase activity"/>
    <property type="evidence" value="ECO:0007669"/>
    <property type="project" value="UniProtKB-UniRule"/>
</dbReference>
<dbReference type="Proteomes" id="UP000676336">
    <property type="component" value="Unassembled WGS sequence"/>
</dbReference>
<dbReference type="InterPro" id="IPR039164">
    <property type="entry name" value="UBR1-like"/>
</dbReference>
<comment type="caution">
    <text evidence="3">The sequence shown here is derived from an EMBL/GenBank/DDBJ whole genome shotgun (WGS) entry which is preliminary data.</text>
</comment>
<organism evidence="3 4">
    <name type="scientific">Rotaria magnacalcarata</name>
    <dbReference type="NCBI Taxonomy" id="392030"/>
    <lineage>
        <taxon>Eukaryota</taxon>
        <taxon>Metazoa</taxon>
        <taxon>Spiralia</taxon>
        <taxon>Gnathifera</taxon>
        <taxon>Rotifera</taxon>
        <taxon>Eurotatoria</taxon>
        <taxon>Bdelloidea</taxon>
        <taxon>Philodinida</taxon>
        <taxon>Philodinidae</taxon>
        <taxon>Rotaria</taxon>
    </lineage>
</organism>
<feature type="domain" description="E3 ubiquitin-protein ligase UBR-like C-terminal" evidence="2">
    <location>
        <begin position="100"/>
        <end position="446"/>
    </location>
</feature>
<evidence type="ECO:0000256" key="1">
    <source>
        <dbReference type="RuleBase" id="RU366018"/>
    </source>
</evidence>
<dbReference type="GO" id="GO:0016567">
    <property type="term" value="P:protein ubiquitination"/>
    <property type="evidence" value="ECO:0007669"/>
    <property type="project" value="UniProtKB-UniRule"/>
</dbReference>
<dbReference type="GO" id="GO:0008270">
    <property type="term" value="F:zinc ion binding"/>
    <property type="evidence" value="ECO:0007669"/>
    <property type="project" value="UniProtKB-UniRule"/>
</dbReference>
<proteinExistence type="inferred from homology"/>
<reference evidence="3" key="1">
    <citation type="submission" date="2021-02" db="EMBL/GenBank/DDBJ databases">
        <authorList>
            <person name="Nowell W R."/>
        </authorList>
    </citation>
    <scope>NUCLEOTIDE SEQUENCE</scope>
</reference>
<dbReference type="GO" id="GO:0071596">
    <property type="term" value="P:ubiquitin-dependent protein catabolic process via the N-end rule pathway"/>
    <property type="evidence" value="ECO:0007669"/>
    <property type="project" value="UniProtKB-UniRule"/>
</dbReference>
<keyword evidence="1" id="KW-0808">Transferase</keyword>
<evidence type="ECO:0000313" key="4">
    <source>
        <dbReference type="Proteomes" id="UP000676336"/>
    </source>
</evidence>
<comment type="pathway">
    <text evidence="1">Protein modification; protein ubiquitination.</text>
</comment>
<dbReference type="GO" id="GO:0005737">
    <property type="term" value="C:cytoplasm"/>
    <property type="evidence" value="ECO:0007669"/>
    <property type="project" value="TreeGrafter"/>
</dbReference>
<dbReference type="Pfam" id="PF18995">
    <property type="entry name" value="PRT6_C"/>
    <property type="match status" value="1"/>
</dbReference>
<comment type="function">
    <text evidence="1">Ubiquitin ligase protein which is a component of the N-end rule pathway. Recognizes and binds to proteins bearing specific N-terminal residues that are destabilizing according to the N-end rule, leading to their ubiquitination and subsequent degradation.</text>
</comment>
<keyword evidence="1" id="KW-0479">Metal-binding</keyword>
<protein>
    <recommendedName>
        <fullName evidence="1">E3 ubiquitin-protein ligase</fullName>
        <ecNumber evidence="1">2.3.2.27</ecNumber>
    </recommendedName>
</protein>
<dbReference type="AlphaFoldDB" id="A0A8S2JZ37"/>
<dbReference type="EC" id="2.3.2.27" evidence="1"/>